<dbReference type="CDD" id="cd01189">
    <property type="entry name" value="INT_ICEBs1_C_like"/>
    <property type="match status" value="1"/>
</dbReference>
<dbReference type="PATRIC" id="fig|903983.4.peg.1982"/>
<dbReference type="Proteomes" id="UP000094764">
    <property type="component" value="Unassembled WGS sequence"/>
</dbReference>
<name>A0A1E5GZX4_9ENTE</name>
<gene>
    <name evidence="5" type="ORF">BCR23_14395</name>
</gene>
<dbReference type="InterPro" id="IPR002104">
    <property type="entry name" value="Integrase_catalytic"/>
</dbReference>
<comment type="caution">
    <text evidence="5">The sequence shown here is derived from an EMBL/GenBank/DDBJ whole genome shotgun (WGS) entry which is preliminary data.</text>
</comment>
<dbReference type="Gene3D" id="1.10.150.130">
    <property type="match status" value="1"/>
</dbReference>
<dbReference type="PANTHER" id="PTHR30349:SF64">
    <property type="entry name" value="PROPHAGE INTEGRASE INTD-RELATED"/>
    <property type="match status" value="1"/>
</dbReference>
<keyword evidence="3" id="KW-0233">DNA recombination</keyword>
<dbReference type="SUPFAM" id="SSF56349">
    <property type="entry name" value="DNA breaking-rejoining enzymes"/>
    <property type="match status" value="1"/>
</dbReference>
<dbReference type="InterPro" id="IPR050090">
    <property type="entry name" value="Tyrosine_recombinase_XerCD"/>
</dbReference>
<dbReference type="PROSITE" id="PS51898">
    <property type="entry name" value="TYR_RECOMBINASE"/>
    <property type="match status" value="1"/>
</dbReference>
<keyword evidence="2" id="KW-0238">DNA-binding</keyword>
<dbReference type="AlphaFoldDB" id="A0A1E5GZX4"/>
<evidence type="ECO:0000313" key="5">
    <source>
        <dbReference type="EMBL" id="OEG17870.1"/>
    </source>
</evidence>
<reference evidence="6" key="1">
    <citation type="submission" date="2016-09" db="EMBL/GenBank/DDBJ databases">
        <authorList>
            <person name="Gulvik C.A."/>
        </authorList>
    </citation>
    <scope>NUCLEOTIDE SEQUENCE [LARGE SCALE GENOMIC DNA]</scope>
    <source>
        <strain evidence="6">LMG 26306</strain>
    </source>
</reference>
<dbReference type="InterPro" id="IPR011010">
    <property type="entry name" value="DNA_brk_join_enz"/>
</dbReference>
<feature type="domain" description="Tyr recombinase" evidence="4">
    <location>
        <begin position="113"/>
        <end position="303"/>
    </location>
</feature>
<dbReference type="STRING" id="903983.BCR23_14395"/>
<dbReference type="Gene3D" id="1.10.443.10">
    <property type="entry name" value="Intergrase catalytic core"/>
    <property type="match status" value="1"/>
</dbReference>
<dbReference type="RefSeq" id="WP_069634282.1">
    <property type="nucleotide sequence ID" value="NZ_JXKZ01000035.1"/>
</dbReference>
<dbReference type="InterPro" id="IPR013762">
    <property type="entry name" value="Integrase-like_cat_sf"/>
</dbReference>
<dbReference type="PANTHER" id="PTHR30349">
    <property type="entry name" value="PHAGE INTEGRASE-RELATED"/>
    <property type="match status" value="1"/>
</dbReference>
<dbReference type="InterPro" id="IPR010998">
    <property type="entry name" value="Integrase_recombinase_N"/>
</dbReference>
<dbReference type="Pfam" id="PF00589">
    <property type="entry name" value="Phage_integrase"/>
    <property type="match status" value="1"/>
</dbReference>
<proteinExistence type="inferred from homology"/>
<evidence type="ECO:0000256" key="3">
    <source>
        <dbReference type="ARBA" id="ARBA00023172"/>
    </source>
</evidence>
<protein>
    <submittedName>
        <fullName evidence="5">Integrase</fullName>
    </submittedName>
</protein>
<dbReference type="OrthoDB" id="9803188at2"/>
<evidence type="ECO:0000259" key="4">
    <source>
        <dbReference type="PROSITE" id="PS51898"/>
    </source>
</evidence>
<comment type="similarity">
    <text evidence="1">Belongs to the 'phage' integrase family.</text>
</comment>
<sequence>MKTKRRKEQTFHEYFKEWVSLYKVGAIRSITLQKYYVTEQKLQELVPNLKLKELDRYSYQQLLNEYARTHEKQTTMDFHHHLKGAILDAVDEGILTQNPTRKIVIKGKDPRPKKAKFLNQFEVQSLLKVLNLTEDINWDWFILLVIKTGMRFSEALALTPIDFDFSKQKIVINKTWNYKKTNGSFQPTKNESSNRKIQIDWQLAMQFSQLIKMKELDKPIFVRSRVFNSTINNRLKVLCNRANIPIITVHSLRHTHASLLLFAGVSIASVANRLGHSSMTTTQETYLHIIQELENQDNDKIIKHLSMLM</sequence>
<dbReference type="EMBL" id="MIKB01000008">
    <property type="protein sequence ID" value="OEG17870.1"/>
    <property type="molecule type" value="Genomic_DNA"/>
</dbReference>
<dbReference type="GO" id="GO:0003677">
    <property type="term" value="F:DNA binding"/>
    <property type="evidence" value="ECO:0007669"/>
    <property type="project" value="UniProtKB-KW"/>
</dbReference>
<evidence type="ECO:0000313" key="6">
    <source>
        <dbReference type="Proteomes" id="UP000094764"/>
    </source>
</evidence>
<keyword evidence="6" id="KW-1185">Reference proteome</keyword>
<evidence type="ECO:0000256" key="2">
    <source>
        <dbReference type="ARBA" id="ARBA00023125"/>
    </source>
</evidence>
<evidence type="ECO:0000256" key="1">
    <source>
        <dbReference type="ARBA" id="ARBA00008857"/>
    </source>
</evidence>
<dbReference type="GO" id="GO:0015074">
    <property type="term" value="P:DNA integration"/>
    <property type="evidence" value="ECO:0007669"/>
    <property type="project" value="InterPro"/>
</dbReference>
<accession>A0A1E5GZX4</accession>
<dbReference type="GO" id="GO:0006310">
    <property type="term" value="P:DNA recombination"/>
    <property type="evidence" value="ECO:0007669"/>
    <property type="project" value="UniProtKB-KW"/>
</dbReference>
<organism evidence="5 6">
    <name type="scientific">Enterococcus quebecensis</name>
    <dbReference type="NCBI Taxonomy" id="903983"/>
    <lineage>
        <taxon>Bacteria</taxon>
        <taxon>Bacillati</taxon>
        <taxon>Bacillota</taxon>
        <taxon>Bacilli</taxon>
        <taxon>Lactobacillales</taxon>
        <taxon>Enterococcaceae</taxon>
        <taxon>Enterococcus</taxon>
    </lineage>
</organism>